<evidence type="ECO:0000313" key="3">
    <source>
        <dbReference type="Proteomes" id="UP000722485"/>
    </source>
</evidence>
<keyword evidence="3" id="KW-1185">Reference proteome</keyword>
<dbReference type="OrthoDB" id="10653408at2759"/>
<organism evidence="2 3">
    <name type="scientific">Cylindrodendrum hubeiense</name>
    <dbReference type="NCBI Taxonomy" id="595255"/>
    <lineage>
        <taxon>Eukaryota</taxon>
        <taxon>Fungi</taxon>
        <taxon>Dikarya</taxon>
        <taxon>Ascomycota</taxon>
        <taxon>Pezizomycotina</taxon>
        <taxon>Sordariomycetes</taxon>
        <taxon>Hypocreomycetidae</taxon>
        <taxon>Hypocreales</taxon>
        <taxon>Nectriaceae</taxon>
        <taxon>Cylindrodendrum</taxon>
    </lineage>
</organism>
<gene>
    <name evidence="2" type="ORF">G7Z17_g7734</name>
</gene>
<dbReference type="Proteomes" id="UP000722485">
    <property type="component" value="Unassembled WGS sequence"/>
</dbReference>
<comment type="caution">
    <text evidence="2">The sequence shown here is derived from an EMBL/GenBank/DDBJ whole genome shotgun (WGS) entry which is preliminary data.</text>
</comment>
<reference evidence="2" key="1">
    <citation type="submission" date="2020-03" db="EMBL/GenBank/DDBJ databases">
        <title>Draft Genome Sequence of Cylindrodendrum hubeiense.</title>
        <authorList>
            <person name="Buettner E."/>
            <person name="Kellner H."/>
        </authorList>
    </citation>
    <scope>NUCLEOTIDE SEQUENCE</scope>
    <source>
        <strain evidence="2">IHI 201604</strain>
    </source>
</reference>
<evidence type="ECO:0000256" key="1">
    <source>
        <dbReference type="SAM" id="MobiDB-lite"/>
    </source>
</evidence>
<evidence type="ECO:0000313" key="2">
    <source>
        <dbReference type="EMBL" id="KAF7547404.1"/>
    </source>
</evidence>
<protein>
    <submittedName>
        <fullName evidence="2">Uncharacterized protein</fullName>
    </submittedName>
</protein>
<feature type="region of interest" description="Disordered" evidence="1">
    <location>
        <begin position="37"/>
        <end position="79"/>
    </location>
</feature>
<name>A0A9P5H515_9HYPO</name>
<dbReference type="EMBL" id="JAANBB010000179">
    <property type="protein sequence ID" value="KAF7547404.1"/>
    <property type="molecule type" value="Genomic_DNA"/>
</dbReference>
<feature type="region of interest" description="Disordered" evidence="1">
    <location>
        <begin position="1"/>
        <end position="24"/>
    </location>
</feature>
<sequence>MAELWSHLASPGGDVDSDSDSDADLVIFQGANETTAAETIDNVTAPGPSAEPVSLTIRPSPSQPPSEQPTSNNRPEAVDPCYDLKRATNLATEEWKLGYPVPEIQQLPTCKKQDKFVVATESKLTDTELAVLVEKWAKTYKTRPKYARLLKGDDIQDNKTLFKEASDDYLTDQLAAPWSEEQDDAVDEKLLGTFVQRFTHIRCLSLDIDHTKMKRIPSKGFGLTDRGNILTDEHRKIHTALKAMFDNLSEGARQRDGPHLWQLVIKGVDLPENPISGSTVFTSNEHRTVALIGSVVEEAEMLRERVTNLFNKTLKAVILQDSFAAWKPEPTEKYGIVADGAPLRQTLMVLCDDVGDVLPDIDTRCTFYMPKHYPQRKAPDDGMAESAIDMTLVRPASEPATRRMILLTLVWPASEPATRRMVLLTLARLASEPASRRRVVNTRRMSSPADGDGPMKWASFLLF</sequence>
<proteinExistence type="predicted"/>
<dbReference type="AlphaFoldDB" id="A0A9P5H515"/>
<accession>A0A9P5H515</accession>